<sequence length="251" mass="29184">MEYGSLADLELTSKHDGKIKVRLARKWRESNRHSGTMNGVHLILIDEYHKRMHGWIKSSLLQNFDNQFVDGENYEICNFAVAPYTEKYKCFESDTQIVLTNVTVVTPLEEKNSFIPDNIFHFTNLKHFVDATEEDSNLLDIVGIVDDVKPMKYVTNTTDGDQYFMEFVVTDLIHQVKVFLWNELASSFQHAFNQAADEPVIIVISCCRMIRNNYNGVMTIKNMAATTFDMNVNCDRVHTLRTRFWEVHAIW</sequence>
<dbReference type="InterPro" id="IPR003871">
    <property type="entry name" value="RFA1B/D_OB_1st"/>
</dbReference>
<dbReference type="PANTHER" id="PTHR47165:SF4">
    <property type="entry name" value="OS03G0429900 PROTEIN"/>
    <property type="match status" value="1"/>
</dbReference>
<dbReference type="Gene3D" id="2.40.50.140">
    <property type="entry name" value="Nucleic acid-binding proteins"/>
    <property type="match status" value="2"/>
</dbReference>
<evidence type="ECO:0000259" key="1">
    <source>
        <dbReference type="Pfam" id="PF02721"/>
    </source>
</evidence>
<reference evidence="2" key="1">
    <citation type="submission" date="2023-02" db="EMBL/GenBank/DDBJ databases">
        <title>Genome of toxic invasive species Heracleum sosnowskyi carries increased number of genes despite the absence of recent whole-genome duplications.</title>
        <authorList>
            <person name="Schelkunov M."/>
            <person name="Shtratnikova V."/>
            <person name="Makarenko M."/>
            <person name="Klepikova A."/>
            <person name="Omelchenko D."/>
            <person name="Novikova G."/>
            <person name="Obukhova E."/>
            <person name="Bogdanov V."/>
            <person name="Penin A."/>
            <person name="Logacheva M."/>
        </authorList>
    </citation>
    <scope>NUCLEOTIDE SEQUENCE</scope>
    <source>
        <strain evidence="2">Hsosn_3</strain>
        <tissue evidence="2">Leaf</tissue>
    </source>
</reference>
<dbReference type="InterPro" id="IPR012340">
    <property type="entry name" value="NA-bd_OB-fold"/>
</dbReference>
<feature type="domain" description="Replication protein A 70 kDa DNA-binding subunit B/D first OB fold" evidence="1">
    <location>
        <begin position="18"/>
        <end position="107"/>
    </location>
</feature>
<keyword evidence="3" id="KW-1185">Reference proteome</keyword>
<dbReference type="SUPFAM" id="SSF50249">
    <property type="entry name" value="Nucleic acid-binding proteins"/>
    <property type="match status" value="2"/>
</dbReference>
<protein>
    <recommendedName>
        <fullName evidence="1">Replication protein A 70 kDa DNA-binding subunit B/D first OB fold domain-containing protein</fullName>
    </recommendedName>
</protein>
<name>A0AAD8M7K5_9APIA</name>
<dbReference type="Proteomes" id="UP001237642">
    <property type="component" value="Unassembled WGS sequence"/>
</dbReference>
<dbReference type="Pfam" id="PF02721">
    <property type="entry name" value="DUF223"/>
    <property type="match status" value="1"/>
</dbReference>
<dbReference type="EMBL" id="JAUIZM010000009">
    <property type="protein sequence ID" value="KAK1365085.1"/>
    <property type="molecule type" value="Genomic_DNA"/>
</dbReference>
<reference evidence="2" key="2">
    <citation type="submission" date="2023-05" db="EMBL/GenBank/DDBJ databases">
        <authorList>
            <person name="Schelkunov M.I."/>
        </authorList>
    </citation>
    <scope>NUCLEOTIDE SEQUENCE</scope>
    <source>
        <strain evidence="2">Hsosn_3</strain>
        <tissue evidence="2">Leaf</tissue>
    </source>
</reference>
<accession>A0AAD8M7K5</accession>
<organism evidence="2 3">
    <name type="scientific">Heracleum sosnowskyi</name>
    <dbReference type="NCBI Taxonomy" id="360622"/>
    <lineage>
        <taxon>Eukaryota</taxon>
        <taxon>Viridiplantae</taxon>
        <taxon>Streptophyta</taxon>
        <taxon>Embryophyta</taxon>
        <taxon>Tracheophyta</taxon>
        <taxon>Spermatophyta</taxon>
        <taxon>Magnoliopsida</taxon>
        <taxon>eudicotyledons</taxon>
        <taxon>Gunneridae</taxon>
        <taxon>Pentapetalae</taxon>
        <taxon>asterids</taxon>
        <taxon>campanulids</taxon>
        <taxon>Apiales</taxon>
        <taxon>Apiaceae</taxon>
        <taxon>Apioideae</taxon>
        <taxon>apioid superclade</taxon>
        <taxon>Tordylieae</taxon>
        <taxon>Tordyliinae</taxon>
        <taxon>Heracleum</taxon>
    </lineage>
</organism>
<proteinExistence type="predicted"/>
<dbReference type="AlphaFoldDB" id="A0AAD8M7K5"/>
<dbReference type="PANTHER" id="PTHR47165">
    <property type="entry name" value="OS03G0429900 PROTEIN"/>
    <property type="match status" value="1"/>
</dbReference>
<gene>
    <name evidence="2" type="ORF">POM88_040646</name>
</gene>
<evidence type="ECO:0000313" key="3">
    <source>
        <dbReference type="Proteomes" id="UP001237642"/>
    </source>
</evidence>
<comment type="caution">
    <text evidence="2">The sequence shown here is derived from an EMBL/GenBank/DDBJ whole genome shotgun (WGS) entry which is preliminary data.</text>
</comment>
<evidence type="ECO:0000313" key="2">
    <source>
        <dbReference type="EMBL" id="KAK1365085.1"/>
    </source>
</evidence>